<comment type="caution">
    <text evidence="2">The sequence shown here is derived from an EMBL/GenBank/DDBJ whole genome shotgun (WGS) entry which is preliminary data.</text>
</comment>
<dbReference type="EC" id="3.6.4.13" evidence="2"/>
<dbReference type="Proteomes" id="UP001549112">
    <property type="component" value="Unassembled WGS sequence"/>
</dbReference>
<dbReference type="GO" id="GO:0003724">
    <property type="term" value="F:RNA helicase activity"/>
    <property type="evidence" value="ECO:0007669"/>
    <property type="project" value="UniProtKB-EC"/>
</dbReference>
<evidence type="ECO:0000256" key="1">
    <source>
        <dbReference type="SAM" id="MobiDB-lite"/>
    </source>
</evidence>
<keyword evidence="2" id="KW-0347">Helicase</keyword>
<sequence>MDSKIIQQNDILIEKHTSGKFEGFRFYANKSNADPTTETQNLIDNENLVLAFSKRAERLCACSNGDFTLSSDRIVRWIGQPVGQLVATEDFFKPKLILLADTQLMGESRDNVIKRLERFVIFHFETALKPLFDLRDADSLTDLTSSLAVKLVNSLGILPRREVSEIVKNIDQASRAVLRRLGVRFGAFHIYIAGMLKPAPVQAITLLWTLQNEEHNQSGFGEIFAALSAGRTSLAVDPAYNRQFYQLAGYRILGQRAVRIDILERLANLIRPALHWKQGSDPKPDGAYDGKSFFVTSAMMSILGANNTDMEEILKGLGYQSRPISSLSLEQHLLQNKASTHTHECTITQVVPEAEWVGTPWQTTRDSETNQKEKEDELPCVKTQLDGTDCLQPAEPVGDFAKQNPAAEEDKVILLWHYHYHRQTHKNRDKSGQKGSNKPKKAFKKAPTMGEKNPQETASHTKHSHKSHNPHKKRADNKSFHKEKRSHPDSPFAKLAALRDQLINNNGKGTFSSKEH</sequence>
<feature type="compositionally biased region" description="Polar residues" evidence="1">
    <location>
        <begin position="502"/>
        <end position="516"/>
    </location>
</feature>
<evidence type="ECO:0000313" key="3">
    <source>
        <dbReference type="Proteomes" id="UP001549112"/>
    </source>
</evidence>
<accession>A0ABV2FLE5</accession>
<dbReference type="EMBL" id="JBEPLT010000001">
    <property type="protein sequence ID" value="MET3559362.1"/>
    <property type="molecule type" value="Genomic_DNA"/>
</dbReference>
<gene>
    <name evidence="2" type="ORF">ABID39_000032</name>
</gene>
<keyword evidence="2" id="KW-0378">Hydrolase</keyword>
<protein>
    <submittedName>
        <fullName evidence="2">ATP-dependent RNA helicase SUPV3L1/SUV3</fullName>
        <ecNumber evidence="2">3.6.4.13</ecNumber>
    </submittedName>
</protein>
<organism evidence="2 3">
    <name type="scientific">Bartonella japonica</name>
    <dbReference type="NCBI Taxonomy" id="357761"/>
    <lineage>
        <taxon>Bacteria</taxon>
        <taxon>Pseudomonadati</taxon>
        <taxon>Pseudomonadota</taxon>
        <taxon>Alphaproteobacteria</taxon>
        <taxon>Hyphomicrobiales</taxon>
        <taxon>Bartonellaceae</taxon>
        <taxon>Bartonella</taxon>
    </lineage>
</organism>
<name>A0ABV2FLE5_9HYPH</name>
<dbReference type="RefSeq" id="WP_354184843.1">
    <property type="nucleotide sequence ID" value="NZ_JBEPLT010000001.1"/>
</dbReference>
<dbReference type="GO" id="GO:0016787">
    <property type="term" value="F:hydrolase activity"/>
    <property type="evidence" value="ECO:0007669"/>
    <property type="project" value="UniProtKB-KW"/>
</dbReference>
<keyword evidence="2" id="KW-0067">ATP-binding</keyword>
<proteinExistence type="predicted"/>
<feature type="region of interest" description="Disordered" evidence="1">
    <location>
        <begin position="423"/>
        <end position="516"/>
    </location>
</feature>
<keyword evidence="3" id="KW-1185">Reference proteome</keyword>
<feature type="compositionally biased region" description="Basic residues" evidence="1">
    <location>
        <begin position="460"/>
        <end position="485"/>
    </location>
</feature>
<evidence type="ECO:0000313" key="2">
    <source>
        <dbReference type="EMBL" id="MET3559362.1"/>
    </source>
</evidence>
<reference evidence="2 3" key="1">
    <citation type="submission" date="2024-06" db="EMBL/GenBank/DDBJ databases">
        <title>Genomic Encyclopedia of Type Strains, Phase IV (KMG-IV): sequencing the most valuable type-strain genomes for metagenomic binning, comparative biology and taxonomic classification.</title>
        <authorList>
            <person name="Goeker M."/>
        </authorList>
    </citation>
    <scope>NUCLEOTIDE SEQUENCE [LARGE SCALE GENOMIC DNA]</scope>
    <source>
        <strain evidence="2 3">DSM 23650</strain>
    </source>
</reference>
<keyword evidence="2" id="KW-0547">Nucleotide-binding</keyword>